<dbReference type="AlphaFoldDB" id="H0HRB6"/>
<accession>H0HRB6</accession>
<sequence>MKRAVVKLGGSTANEAVLAEWIAALAGSALPLVIVPGGGRFADEIRNAQKDMGFSDKAAHAMAILAMDQLGHVILDRDDRLVPAQSMQNIERALRGGKIPVWLPSFLAIPAPDIRASWDITSDALAAWLAGKLGADALLLVKQTAAFSSGDDVASLTVRGIVDAGFAAMLPADVDLYLAGPRDAATAVALLASGKLPGTAIYRSGTPARKTG</sequence>
<proteinExistence type="predicted"/>
<dbReference type="EMBL" id="AHAM01000104">
    <property type="protein sequence ID" value="EHK56745.1"/>
    <property type="molecule type" value="Genomic_DNA"/>
</dbReference>
<name>H0HRB6_9HYPH</name>
<dbReference type="InterPro" id="IPR036393">
    <property type="entry name" value="AceGlu_kinase-like_sf"/>
</dbReference>
<feature type="domain" description="Aspartate/glutamate/uridylate kinase" evidence="1">
    <location>
        <begin position="2"/>
        <end position="145"/>
    </location>
</feature>
<dbReference type="OrthoDB" id="6683219at2"/>
<keyword evidence="3" id="KW-1185">Reference proteome</keyword>
<dbReference type="RefSeq" id="WP_008836326.1">
    <property type="nucleotide sequence ID" value="NZ_AHAM01000104.1"/>
</dbReference>
<dbReference type="Gene3D" id="3.40.1160.10">
    <property type="entry name" value="Acetylglutamate kinase-like"/>
    <property type="match status" value="1"/>
</dbReference>
<dbReference type="Proteomes" id="UP000003250">
    <property type="component" value="Unassembled WGS sequence"/>
</dbReference>
<protein>
    <submittedName>
        <fullName evidence="2">Dihydroneopterin aldolase</fullName>
    </submittedName>
</protein>
<dbReference type="SUPFAM" id="SSF53633">
    <property type="entry name" value="Carbamate kinase-like"/>
    <property type="match status" value="1"/>
</dbReference>
<evidence type="ECO:0000313" key="2">
    <source>
        <dbReference type="EMBL" id="EHK56745.1"/>
    </source>
</evidence>
<evidence type="ECO:0000259" key="1">
    <source>
        <dbReference type="Pfam" id="PF00696"/>
    </source>
</evidence>
<reference evidence="2 3" key="1">
    <citation type="journal article" date="2012" name="J. Bacteriol.">
        <title>Draft Genome Sequence of Mesorhizobium alhagi CCNWXJ12-2T, a Novel Salt-Resistant Species Isolated from the Desert of Northwestern China.</title>
        <authorList>
            <person name="Zhou M."/>
            <person name="Chen W."/>
            <person name="Chen H."/>
            <person name="Wei G."/>
        </authorList>
    </citation>
    <scope>NUCLEOTIDE SEQUENCE [LARGE SCALE GENOMIC DNA]</scope>
    <source>
        <strain evidence="2 3">CCNWXJ12-2</strain>
    </source>
</reference>
<evidence type="ECO:0000313" key="3">
    <source>
        <dbReference type="Proteomes" id="UP000003250"/>
    </source>
</evidence>
<dbReference type="PATRIC" id="fig|1107882.3.peg.2635"/>
<gene>
    <name evidence="2" type="ORF">MAXJ12_13506</name>
</gene>
<organism evidence="2 3">
    <name type="scientific">Mesorhizobium alhagi CCNWXJ12-2</name>
    <dbReference type="NCBI Taxonomy" id="1107882"/>
    <lineage>
        <taxon>Bacteria</taxon>
        <taxon>Pseudomonadati</taxon>
        <taxon>Pseudomonadota</taxon>
        <taxon>Alphaproteobacteria</taxon>
        <taxon>Hyphomicrobiales</taxon>
        <taxon>Phyllobacteriaceae</taxon>
        <taxon>Allomesorhizobium</taxon>
    </lineage>
</organism>
<dbReference type="InterPro" id="IPR001048">
    <property type="entry name" value="Asp/Glu/Uridylate_kinase"/>
</dbReference>
<dbReference type="Pfam" id="PF00696">
    <property type="entry name" value="AA_kinase"/>
    <property type="match status" value="1"/>
</dbReference>